<gene>
    <name evidence="2" type="ORF">PGT21_016943</name>
    <name evidence="3" type="ORF">PGTUg99_029240</name>
</gene>
<dbReference type="EMBL" id="VDEP01000203">
    <property type="protein sequence ID" value="KAA1124684.1"/>
    <property type="molecule type" value="Genomic_DNA"/>
</dbReference>
<keyword evidence="1" id="KW-0732">Signal</keyword>
<dbReference type="OrthoDB" id="2509591at2759"/>
<keyword evidence="4" id="KW-1185">Reference proteome</keyword>
<evidence type="ECO:0000313" key="5">
    <source>
        <dbReference type="Proteomes" id="UP000325313"/>
    </source>
</evidence>
<dbReference type="EMBL" id="VSWC01000029">
    <property type="protein sequence ID" value="KAA1107513.1"/>
    <property type="molecule type" value="Genomic_DNA"/>
</dbReference>
<sequence>MSIPACILLASLLGLIGQSACSFPRAEDTLELASKSVNFLSKAREDATKRLANDQDYIFLSKYDQKINNQESTKRASGQVNLHQGQTTKVGRADPEVINHELENRIMKKLNTLYNTRDLPLKFSAYKRFDTLVRDVWKQFGKFSVDKSGNTKALLGQEHYGELCKIFNNFEKISELLQDEENHISRNLDSSKELYSVIMNLSDIFYEHLDFLAKYNLINMHDLKRFINDENVWMIIYHYLSGKFLQKDDITSIILNHEGLDFGIEEIPFTQDMQHVFKLLNENTLMNLSRIDLAIKIYGIESYAKMFNYSFLDFGQRFSHLTSPESLGLPFSLGLNTKPLAKEIVEQLQQIESGSFPLPNNLKNVHYAKILLGMLNLLKKNSPNDTELGLQNNNFINYHGFKEVEEAIGYFSDALKLVYTNYVNTIQRISKKKTENFSETNYKPASLIYLTKLETKKIGSAHSCKVRDDESGFCAALKRRSKEIFEEIPALMVSGDASIEELEEIKLKMEEILREPVTRQYLDAKSLRVSQNTFRKLKS</sequence>
<feature type="chain" id="PRO_5036366496" evidence="1">
    <location>
        <begin position="22"/>
        <end position="539"/>
    </location>
</feature>
<evidence type="ECO:0000313" key="2">
    <source>
        <dbReference type="EMBL" id="KAA1107513.1"/>
    </source>
</evidence>
<dbReference type="AlphaFoldDB" id="A0A5B0Q3A6"/>
<dbReference type="Proteomes" id="UP000324748">
    <property type="component" value="Unassembled WGS sequence"/>
</dbReference>
<feature type="signal peptide" evidence="1">
    <location>
        <begin position="1"/>
        <end position="21"/>
    </location>
</feature>
<protein>
    <submittedName>
        <fullName evidence="2">Uncharacterized protein</fullName>
    </submittedName>
</protein>
<evidence type="ECO:0000313" key="3">
    <source>
        <dbReference type="EMBL" id="KAA1124684.1"/>
    </source>
</evidence>
<proteinExistence type="predicted"/>
<organism evidence="2 4">
    <name type="scientific">Puccinia graminis f. sp. tritici</name>
    <dbReference type="NCBI Taxonomy" id="56615"/>
    <lineage>
        <taxon>Eukaryota</taxon>
        <taxon>Fungi</taxon>
        <taxon>Dikarya</taxon>
        <taxon>Basidiomycota</taxon>
        <taxon>Pucciniomycotina</taxon>
        <taxon>Pucciniomycetes</taxon>
        <taxon>Pucciniales</taxon>
        <taxon>Pucciniaceae</taxon>
        <taxon>Puccinia</taxon>
    </lineage>
</organism>
<comment type="caution">
    <text evidence="2">The sequence shown here is derived from an EMBL/GenBank/DDBJ whole genome shotgun (WGS) entry which is preliminary data.</text>
</comment>
<dbReference type="Proteomes" id="UP000325313">
    <property type="component" value="Unassembled WGS sequence"/>
</dbReference>
<reference evidence="4 5" key="1">
    <citation type="submission" date="2019-05" db="EMBL/GenBank/DDBJ databases">
        <title>Emergence of the Ug99 lineage of the wheat stem rust pathogen through somatic hybridization.</title>
        <authorList>
            <person name="Li F."/>
            <person name="Upadhyaya N.M."/>
            <person name="Sperschneider J."/>
            <person name="Matny O."/>
            <person name="Nguyen-Phuc H."/>
            <person name="Mago R."/>
            <person name="Raley C."/>
            <person name="Miller M.E."/>
            <person name="Silverstein K.A.T."/>
            <person name="Henningsen E."/>
            <person name="Hirsch C.D."/>
            <person name="Visser B."/>
            <person name="Pretorius Z.A."/>
            <person name="Steffenson B.J."/>
            <person name="Schwessinger B."/>
            <person name="Dodds P.N."/>
            <person name="Figueroa M."/>
        </authorList>
    </citation>
    <scope>NUCLEOTIDE SEQUENCE [LARGE SCALE GENOMIC DNA]</scope>
    <source>
        <strain evidence="2">21-0</strain>
        <strain evidence="3 5">Ug99</strain>
    </source>
</reference>
<evidence type="ECO:0000256" key="1">
    <source>
        <dbReference type="SAM" id="SignalP"/>
    </source>
</evidence>
<name>A0A5B0Q3A6_PUCGR</name>
<evidence type="ECO:0000313" key="4">
    <source>
        <dbReference type="Proteomes" id="UP000324748"/>
    </source>
</evidence>
<accession>A0A5B0Q3A6</accession>